<dbReference type="AlphaFoldDB" id="A0A2P5ANT0"/>
<feature type="compositionally biased region" description="Low complexity" evidence="1">
    <location>
        <begin position="110"/>
        <end position="122"/>
    </location>
</feature>
<comment type="caution">
    <text evidence="2">The sequence shown here is derived from an EMBL/GenBank/DDBJ whole genome shotgun (WGS) entry which is preliminary data.</text>
</comment>
<evidence type="ECO:0000256" key="1">
    <source>
        <dbReference type="SAM" id="MobiDB-lite"/>
    </source>
</evidence>
<name>A0A2P5ANT0_TREOI</name>
<organism evidence="2 3">
    <name type="scientific">Trema orientale</name>
    <name type="common">Charcoal tree</name>
    <name type="synonym">Celtis orientalis</name>
    <dbReference type="NCBI Taxonomy" id="63057"/>
    <lineage>
        <taxon>Eukaryota</taxon>
        <taxon>Viridiplantae</taxon>
        <taxon>Streptophyta</taxon>
        <taxon>Embryophyta</taxon>
        <taxon>Tracheophyta</taxon>
        <taxon>Spermatophyta</taxon>
        <taxon>Magnoliopsida</taxon>
        <taxon>eudicotyledons</taxon>
        <taxon>Gunneridae</taxon>
        <taxon>Pentapetalae</taxon>
        <taxon>rosids</taxon>
        <taxon>fabids</taxon>
        <taxon>Rosales</taxon>
        <taxon>Cannabaceae</taxon>
        <taxon>Trema</taxon>
    </lineage>
</organism>
<dbReference type="InParanoid" id="A0A2P5ANT0"/>
<sequence length="131" mass="14767">RRCREDGRLRSTGVEIFDHGRTPVKIFDRWLRPQSNIFDYGRIVVRPQSNIFDWSRNFPATGRKTIGTTERGGRTPVEIFDRWLRPQSNCSTTVEWWFDPSRIVRLRSNGGSTPSSGGAAAGVRIETGGGG</sequence>
<evidence type="ECO:0000313" key="3">
    <source>
        <dbReference type="Proteomes" id="UP000237000"/>
    </source>
</evidence>
<feature type="non-terminal residue" evidence="2">
    <location>
        <position position="1"/>
    </location>
</feature>
<feature type="region of interest" description="Disordered" evidence="1">
    <location>
        <begin position="108"/>
        <end position="131"/>
    </location>
</feature>
<proteinExistence type="predicted"/>
<dbReference type="EMBL" id="JXTC01000762">
    <property type="protein sequence ID" value="PON38189.1"/>
    <property type="molecule type" value="Genomic_DNA"/>
</dbReference>
<accession>A0A2P5ANT0</accession>
<protein>
    <submittedName>
        <fullName evidence="2">Uncharacterized protein</fullName>
    </submittedName>
</protein>
<dbReference type="Proteomes" id="UP000237000">
    <property type="component" value="Unassembled WGS sequence"/>
</dbReference>
<evidence type="ECO:0000313" key="2">
    <source>
        <dbReference type="EMBL" id="PON38189.1"/>
    </source>
</evidence>
<keyword evidence="3" id="KW-1185">Reference proteome</keyword>
<reference evidence="3" key="1">
    <citation type="submission" date="2016-06" db="EMBL/GenBank/DDBJ databases">
        <title>Parallel loss of symbiosis genes in relatives of nitrogen-fixing non-legume Parasponia.</title>
        <authorList>
            <person name="Van Velzen R."/>
            <person name="Holmer R."/>
            <person name="Bu F."/>
            <person name="Rutten L."/>
            <person name="Van Zeijl A."/>
            <person name="Liu W."/>
            <person name="Santuari L."/>
            <person name="Cao Q."/>
            <person name="Sharma T."/>
            <person name="Shen D."/>
            <person name="Roswanjaya Y."/>
            <person name="Wardhani T."/>
            <person name="Kalhor M.S."/>
            <person name="Jansen J."/>
            <person name="Van den Hoogen J."/>
            <person name="Gungor B."/>
            <person name="Hartog M."/>
            <person name="Hontelez J."/>
            <person name="Verver J."/>
            <person name="Yang W.-C."/>
            <person name="Schijlen E."/>
            <person name="Repin R."/>
            <person name="Schilthuizen M."/>
            <person name="Schranz E."/>
            <person name="Heidstra R."/>
            <person name="Miyata K."/>
            <person name="Fedorova E."/>
            <person name="Kohlen W."/>
            <person name="Bisseling T."/>
            <person name="Smit S."/>
            <person name="Geurts R."/>
        </authorList>
    </citation>
    <scope>NUCLEOTIDE SEQUENCE [LARGE SCALE GENOMIC DNA]</scope>
    <source>
        <strain evidence="3">cv. RG33-2</strain>
    </source>
</reference>
<gene>
    <name evidence="2" type="ORF">TorRG33x02_345780</name>
</gene>